<proteinExistence type="predicted"/>
<dbReference type="EMBL" id="GGEC01065315">
    <property type="protein sequence ID" value="MBX45799.1"/>
    <property type="molecule type" value="Transcribed_RNA"/>
</dbReference>
<sequence length="47" mass="5463">MFIRRNPLFSMKKIQDAQLLWGQCKDELISRKISHVSLVTGRDQSST</sequence>
<protein>
    <submittedName>
        <fullName evidence="1">Uncharacterized protein</fullName>
    </submittedName>
</protein>
<organism evidence="1">
    <name type="scientific">Rhizophora mucronata</name>
    <name type="common">Asiatic mangrove</name>
    <dbReference type="NCBI Taxonomy" id="61149"/>
    <lineage>
        <taxon>Eukaryota</taxon>
        <taxon>Viridiplantae</taxon>
        <taxon>Streptophyta</taxon>
        <taxon>Embryophyta</taxon>
        <taxon>Tracheophyta</taxon>
        <taxon>Spermatophyta</taxon>
        <taxon>Magnoliopsida</taxon>
        <taxon>eudicotyledons</taxon>
        <taxon>Gunneridae</taxon>
        <taxon>Pentapetalae</taxon>
        <taxon>rosids</taxon>
        <taxon>fabids</taxon>
        <taxon>Malpighiales</taxon>
        <taxon>Rhizophoraceae</taxon>
        <taxon>Rhizophora</taxon>
    </lineage>
</organism>
<accession>A0A2P2NTI3</accession>
<dbReference type="AlphaFoldDB" id="A0A2P2NTI3"/>
<reference evidence="1" key="1">
    <citation type="submission" date="2018-02" db="EMBL/GenBank/DDBJ databases">
        <title>Rhizophora mucronata_Transcriptome.</title>
        <authorList>
            <person name="Meera S.P."/>
            <person name="Sreeshan A."/>
            <person name="Augustine A."/>
        </authorList>
    </citation>
    <scope>NUCLEOTIDE SEQUENCE</scope>
    <source>
        <tissue evidence="1">Leaf</tissue>
    </source>
</reference>
<name>A0A2P2NTI3_RHIMU</name>
<evidence type="ECO:0000313" key="1">
    <source>
        <dbReference type="EMBL" id="MBX45799.1"/>
    </source>
</evidence>